<dbReference type="RefSeq" id="XP_028886964.1">
    <property type="nucleotide sequence ID" value="XM_029021542.1"/>
</dbReference>
<accession>A0A1X0P7P4</accession>
<dbReference type="AlphaFoldDB" id="A0A1X0P7P4"/>
<feature type="compositionally biased region" description="Polar residues" evidence="1">
    <location>
        <begin position="60"/>
        <end position="74"/>
    </location>
</feature>
<protein>
    <submittedName>
        <fullName evidence="2">Uncharacterized protein</fullName>
    </submittedName>
</protein>
<feature type="compositionally biased region" description="Polar residues" evidence="1">
    <location>
        <begin position="117"/>
        <end position="127"/>
    </location>
</feature>
<evidence type="ECO:0000313" key="3">
    <source>
        <dbReference type="Proteomes" id="UP000192257"/>
    </source>
</evidence>
<dbReference type="Proteomes" id="UP000192257">
    <property type="component" value="Unassembled WGS sequence"/>
</dbReference>
<keyword evidence="3" id="KW-1185">Reference proteome</keyword>
<evidence type="ECO:0000256" key="1">
    <source>
        <dbReference type="SAM" id="MobiDB-lite"/>
    </source>
</evidence>
<dbReference type="EMBL" id="NBCO01000002">
    <property type="protein sequence ID" value="ORC92898.1"/>
    <property type="molecule type" value="Genomic_DNA"/>
</dbReference>
<dbReference type="GeneID" id="39981322"/>
<feature type="region of interest" description="Disordered" evidence="1">
    <location>
        <begin position="88"/>
        <end position="127"/>
    </location>
</feature>
<name>A0A1X0P7P4_9TRYP</name>
<evidence type="ECO:0000313" key="2">
    <source>
        <dbReference type="EMBL" id="ORC92898.1"/>
    </source>
</evidence>
<reference evidence="2 3" key="1">
    <citation type="submission" date="2017-03" db="EMBL/GenBank/DDBJ databases">
        <title>An alternative strategy for trypanosome survival in the mammalian bloodstream revealed through genome and transcriptome analysis of the ubiquitous bovine parasite Trypanosoma (Megatrypanum) theileri.</title>
        <authorList>
            <person name="Kelly S."/>
            <person name="Ivens A."/>
            <person name="Mott A."/>
            <person name="O'Neill E."/>
            <person name="Emms D."/>
            <person name="Macleod O."/>
            <person name="Voorheis P."/>
            <person name="Matthews J."/>
            <person name="Matthews K."/>
            <person name="Carrington M."/>
        </authorList>
    </citation>
    <scope>NUCLEOTIDE SEQUENCE [LARGE SCALE GENOMIC DNA]</scope>
    <source>
        <strain evidence="2">Edinburgh</strain>
    </source>
</reference>
<dbReference type="VEuPathDB" id="TriTrypDB:TM35_000022240"/>
<comment type="caution">
    <text evidence="2">The sequence shown here is derived from an EMBL/GenBank/DDBJ whole genome shotgun (WGS) entry which is preliminary data.</text>
</comment>
<gene>
    <name evidence="2" type="ORF">TM35_000022240</name>
</gene>
<sequence length="127" mass="14348">MESHADPHRNPTTRRPRKGKTRHKGGRHGKPRFPSQLTPRAARTPFRIPSLPIFPAASPRTENNPAKNRGVENQRTGKRVFLVFFRIGPKSWGQPPPRPVQKEPWHITTEAPGKKTNAGSAANWQKN</sequence>
<proteinExistence type="predicted"/>
<feature type="region of interest" description="Disordered" evidence="1">
    <location>
        <begin position="1"/>
        <end position="75"/>
    </location>
</feature>
<feature type="compositionally biased region" description="Basic residues" evidence="1">
    <location>
        <begin position="11"/>
        <end position="31"/>
    </location>
</feature>
<organism evidence="2 3">
    <name type="scientific">Trypanosoma theileri</name>
    <dbReference type="NCBI Taxonomy" id="67003"/>
    <lineage>
        <taxon>Eukaryota</taxon>
        <taxon>Discoba</taxon>
        <taxon>Euglenozoa</taxon>
        <taxon>Kinetoplastea</taxon>
        <taxon>Metakinetoplastina</taxon>
        <taxon>Trypanosomatida</taxon>
        <taxon>Trypanosomatidae</taxon>
        <taxon>Trypanosoma</taxon>
    </lineage>
</organism>